<proteinExistence type="predicted"/>
<comment type="pathway">
    <text evidence="2">Lipid metabolism.</text>
</comment>
<name>A0A2N1J6Z1_9BASI</name>
<organism evidence="8 9">
    <name type="scientific">Malassezia vespertilionis</name>
    <dbReference type="NCBI Taxonomy" id="2020962"/>
    <lineage>
        <taxon>Eukaryota</taxon>
        <taxon>Fungi</taxon>
        <taxon>Dikarya</taxon>
        <taxon>Basidiomycota</taxon>
        <taxon>Ustilaginomycotina</taxon>
        <taxon>Malasseziomycetes</taxon>
        <taxon>Malasseziales</taxon>
        <taxon>Malasseziaceae</taxon>
        <taxon>Malassezia</taxon>
    </lineage>
</organism>
<dbReference type="Proteomes" id="UP000232875">
    <property type="component" value="Unassembled WGS sequence"/>
</dbReference>
<keyword evidence="3" id="KW-0489">Methyltransferase</keyword>
<dbReference type="EC" id="2.1.1.103" evidence="5"/>
<dbReference type="OrthoDB" id="61390at2759"/>
<dbReference type="Gene3D" id="3.40.50.150">
    <property type="entry name" value="Vaccinia Virus protein VP39"/>
    <property type="match status" value="1"/>
</dbReference>
<dbReference type="Pfam" id="PF13489">
    <property type="entry name" value="Methyltransf_23"/>
    <property type="match status" value="1"/>
</dbReference>
<evidence type="ECO:0000256" key="3">
    <source>
        <dbReference type="ARBA" id="ARBA00022603"/>
    </source>
</evidence>
<dbReference type="GO" id="GO:0000234">
    <property type="term" value="F:phosphoethanolamine N-methyltransferase activity"/>
    <property type="evidence" value="ECO:0007669"/>
    <property type="project" value="UniProtKB-EC"/>
</dbReference>
<evidence type="ECO:0000256" key="7">
    <source>
        <dbReference type="ARBA" id="ARBA00047841"/>
    </source>
</evidence>
<dbReference type="PANTHER" id="PTHR44307">
    <property type="entry name" value="PHOSPHOETHANOLAMINE METHYLTRANSFERASE"/>
    <property type="match status" value="1"/>
</dbReference>
<comment type="pathway">
    <text evidence="1">Phospholipid metabolism; phosphatidylcholine biosynthesis.</text>
</comment>
<reference evidence="8 9" key="1">
    <citation type="submission" date="2017-10" db="EMBL/GenBank/DDBJ databases">
        <title>A novel species of cold-tolerant Malassezia isolated from bats.</title>
        <authorList>
            <person name="Lorch J.M."/>
            <person name="Palmer J.M."/>
            <person name="Vanderwolf K.J."/>
            <person name="Schmidt K.Z."/>
            <person name="Verant M.L."/>
            <person name="Weller T.J."/>
            <person name="Blehert D.S."/>
        </authorList>
    </citation>
    <scope>NUCLEOTIDE SEQUENCE [LARGE SCALE GENOMIC DNA]</scope>
    <source>
        <strain evidence="8 9">NWHC:44797-103</strain>
    </source>
</reference>
<evidence type="ECO:0000313" key="9">
    <source>
        <dbReference type="Proteomes" id="UP000232875"/>
    </source>
</evidence>
<keyword evidence="9" id="KW-1185">Reference proteome</keyword>
<dbReference type="AlphaFoldDB" id="A0A2N1J6Z1"/>
<dbReference type="PANTHER" id="PTHR44307:SF2">
    <property type="entry name" value="PHOSPHOETHANOLAMINE METHYLTRANSFERASE ISOFORM X1"/>
    <property type="match status" value="1"/>
</dbReference>
<accession>A0A2N1J6Z1</accession>
<dbReference type="STRING" id="2020962.A0A2N1J6Z1"/>
<dbReference type="SUPFAM" id="SSF53335">
    <property type="entry name" value="S-adenosyl-L-methionine-dependent methyltransferases"/>
    <property type="match status" value="1"/>
</dbReference>
<dbReference type="InterPro" id="IPR029063">
    <property type="entry name" value="SAM-dependent_MTases_sf"/>
</dbReference>
<sequence length="272" mass="29847">MADEAYQAVSHLALNVVRPSTEWLNMGNWEHTNEFPAACHALAEQLHSAAQIPSNARILDVGHGCGDSLLLLASQHEPQCLHGITSIPAHAKRAQQRIGARAMVWCADATQWLADTTDQCSVHGEHARKGEYDTILALDCAYHFQNRPAFFRSAFQQLKPGGALALVDLVGAWPYPEHPAYDFVPSTLAAPKHGPSVWQRLRHRVVCYLTGTPPGSFVSMDNYATQLQHAGFSAVSIQDISHAIFPGFSSFLQGMGAEGEAAWRGGSRWLWR</sequence>
<comment type="catalytic activity">
    <reaction evidence="6">
        <text>N,N-dimethylethanolamine phosphate + S-adenosyl-L-methionine = phosphocholine + S-adenosyl-L-homocysteine + H(+)</text>
        <dbReference type="Rhea" id="RHEA:25325"/>
        <dbReference type="ChEBI" id="CHEBI:15378"/>
        <dbReference type="ChEBI" id="CHEBI:57856"/>
        <dbReference type="ChEBI" id="CHEBI:58641"/>
        <dbReference type="ChEBI" id="CHEBI:59789"/>
        <dbReference type="ChEBI" id="CHEBI:295975"/>
        <dbReference type="EC" id="2.1.1.103"/>
    </reaction>
    <physiologicalReaction direction="left-to-right" evidence="6">
        <dbReference type="Rhea" id="RHEA:25326"/>
    </physiologicalReaction>
</comment>
<evidence type="ECO:0000256" key="5">
    <source>
        <dbReference type="ARBA" id="ARBA00035674"/>
    </source>
</evidence>
<evidence type="ECO:0000256" key="6">
    <source>
        <dbReference type="ARBA" id="ARBA00047619"/>
    </source>
</evidence>
<evidence type="ECO:0000256" key="1">
    <source>
        <dbReference type="ARBA" id="ARBA00004969"/>
    </source>
</evidence>
<keyword evidence="4" id="KW-0808">Transferase</keyword>
<dbReference type="EMBL" id="KZ454996">
    <property type="protein sequence ID" value="PKI82328.1"/>
    <property type="molecule type" value="Genomic_DNA"/>
</dbReference>
<dbReference type="CDD" id="cd02440">
    <property type="entry name" value="AdoMet_MTases"/>
    <property type="match status" value="1"/>
</dbReference>
<gene>
    <name evidence="8" type="ORF">MVES_003753</name>
</gene>
<evidence type="ECO:0000256" key="4">
    <source>
        <dbReference type="ARBA" id="ARBA00022679"/>
    </source>
</evidence>
<comment type="catalytic activity">
    <reaction evidence="7">
        <text>N-methylethanolamine phosphate + S-adenosyl-L-methionine = N,N-dimethylethanolamine phosphate + S-adenosyl-L-homocysteine + H(+)</text>
        <dbReference type="Rhea" id="RHEA:25321"/>
        <dbReference type="ChEBI" id="CHEBI:15378"/>
        <dbReference type="ChEBI" id="CHEBI:57781"/>
        <dbReference type="ChEBI" id="CHEBI:57856"/>
        <dbReference type="ChEBI" id="CHEBI:58641"/>
        <dbReference type="ChEBI" id="CHEBI:59789"/>
        <dbReference type="EC" id="2.1.1.103"/>
    </reaction>
    <physiologicalReaction direction="left-to-right" evidence="7">
        <dbReference type="Rhea" id="RHEA:25322"/>
    </physiologicalReaction>
</comment>
<evidence type="ECO:0000313" key="8">
    <source>
        <dbReference type="EMBL" id="PKI82328.1"/>
    </source>
</evidence>
<dbReference type="GO" id="GO:0032259">
    <property type="term" value="P:methylation"/>
    <property type="evidence" value="ECO:0007669"/>
    <property type="project" value="UniProtKB-KW"/>
</dbReference>
<evidence type="ECO:0000256" key="2">
    <source>
        <dbReference type="ARBA" id="ARBA00005189"/>
    </source>
</evidence>
<protein>
    <recommendedName>
        <fullName evidence="5">phosphoethanolamine N-methyltransferase</fullName>
        <ecNumber evidence="5">2.1.1.103</ecNumber>
    </recommendedName>
</protein>